<dbReference type="EMBL" id="JBFXLQ010000018">
    <property type="protein sequence ID" value="KAL2867619.1"/>
    <property type="molecule type" value="Genomic_DNA"/>
</dbReference>
<comment type="caution">
    <text evidence="1">The sequence shown here is derived from an EMBL/GenBank/DDBJ whole genome shotgun (WGS) entry which is preliminary data.</text>
</comment>
<protein>
    <submittedName>
        <fullName evidence="1">Uncharacterized protein</fullName>
    </submittedName>
</protein>
<sequence length="193" mass="21952">MYIRDIQPGMSWWLGELTDLNGYYFTDYGGIYCYEDDLGITAAIQPFVQGANGQAETADEIASIILCPYSFDNSPRPDSYRDANGLLAQGPETLRMQFRRARRSFMRPFTPFMGLNFWPVLTSDVNDIGTCLNLASQPQLAQANPENYVFFISHMYHILGEEDDNEPWSIPTNWDFQLMGNGQNRIFGAVQTT</sequence>
<dbReference type="RefSeq" id="XP_070886598.1">
    <property type="nucleotide sequence ID" value="XM_071032919.1"/>
</dbReference>
<organism evidence="1 2">
    <name type="scientific">Aspergillus lucknowensis</name>
    <dbReference type="NCBI Taxonomy" id="176173"/>
    <lineage>
        <taxon>Eukaryota</taxon>
        <taxon>Fungi</taxon>
        <taxon>Dikarya</taxon>
        <taxon>Ascomycota</taxon>
        <taxon>Pezizomycotina</taxon>
        <taxon>Eurotiomycetes</taxon>
        <taxon>Eurotiomycetidae</taxon>
        <taxon>Eurotiales</taxon>
        <taxon>Aspergillaceae</taxon>
        <taxon>Aspergillus</taxon>
        <taxon>Aspergillus subgen. Nidulantes</taxon>
    </lineage>
</organism>
<dbReference type="Proteomes" id="UP001610432">
    <property type="component" value="Unassembled WGS sequence"/>
</dbReference>
<gene>
    <name evidence="1" type="ORF">BJX67DRAFT_380966</name>
</gene>
<name>A0ABR4LSV7_9EURO</name>
<proteinExistence type="predicted"/>
<evidence type="ECO:0000313" key="1">
    <source>
        <dbReference type="EMBL" id="KAL2867619.1"/>
    </source>
</evidence>
<accession>A0ABR4LSV7</accession>
<reference evidence="1 2" key="1">
    <citation type="submission" date="2024-07" db="EMBL/GenBank/DDBJ databases">
        <title>Section-level genome sequencing and comparative genomics of Aspergillus sections Usti and Cavernicolus.</title>
        <authorList>
            <consortium name="Lawrence Berkeley National Laboratory"/>
            <person name="Nybo J.L."/>
            <person name="Vesth T.C."/>
            <person name="Theobald S."/>
            <person name="Frisvad J.C."/>
            <person name="Larsen T.O."/>
            <person name="Kjaerboelling I."/>
            <person name="Rothschild-Mancinelli K."/>
            <person name="Lyhne E.K."/>
            <person name="Kogle M.E."/>
            <person name="Barry K."/>
            <person name="Clum A."/>
            <person name="Na H."/>
            <person name="Ledsgaard L."/>
            <person name="Lin J."/>
            <person name="Lipzen A."/>
            <person name="Kuo A."/>
            <person name="Riley R."/>
            <person name="Mondo S."/>
            <person name="Labutti K."/>
            <person name="Haridas S."/>
            <person name="Pangalinan J."/>
            <person name="Salamov A.A."/>
            <person name="Simmons B.A."/>
            <person name="Magnuson J.K."/>
            <person name="Chen J."/>
            <person name="Drula E."/>
            <person name="Henrissat B."/>
            <person name="Wiebenga A."/>
            <person name="Lubbers R.J."/>
            <person name="Gomes A.C."/>
            <person name="Macurrencykelacurrency M.R."/>
            <person name="Stajich J."/>
            <person name="Grigoriev I.V."/>
            <person name="Mortensen U.H."/>
            <person name="De Vries R.P."/>
            <person name="Baker S.E."/>
            <person name="Andersen M.R."/>
        </authorList>
    </citation>
    <scope>NUCLEOTIDE SEQUENCE [LARGE SCALE GENOMIC DNA]</scope>
    <source>
        <strain evidence="1 2">CBS 449.75</strain>
    </source>
</reference>
<evidence type="ECO:0000313" key="2">
    <source>
        <dbReference type="Proteomes" id="UP001610432"/>
    </source>
</evidence>
<dbReference type="GeneID" id="98147991"/>
<keyword evidence="2" id="KW-1185">Reference proteome</keyword>